<comment type="caution">
    <text evidence="1">The sequence shown here is derived from an EMBL/GenBank/DDBJ whole genome shotgun (WGS) entry which is preliminary data.</text>
</comment>
<reference evidence="1 2" key="1">
    <citation type="submission" date="2023-10" db="EMBL/GenBank/DDBJ databases">
        <title>A novel Glycoside Hydrolase 43-Like Enzyme from Clostrdium boliviensis is an Endo-xylanase, and a Candidate for Xylooligosaccharides Production from Different Xylan Substrates.</title>
        <authorList>
            <person name="Alvarez M.T."/>
            <person name="Rocabado-Villegas L.R."/>
            <person name="Salas-Veizaga D.M."/>
            <person name="Linares-Pasten J.A."/>
            <person name="Gudmundsdottir E.E."/>
            <person name="Hreggvidsson G.O."/>
            <person name="Adlercreutz P."/>
            <person name="Nordberg Karlsson E."/>
        </authorList>
    </citation>
    <scope>NUCLEOTIDE SEQUENCE [LARGE SCALE GENOMIC DNA]</scope>
    <source>
        <strain evidence="1 2">E-1</strain>
    </source>
</reference>
<dbReference type="EMBL" id="JAWONS010000294">
    <property type="protein sequence ID" value="MDW2800144.1"/>
    <property type="molecule type" value="Genomic_DNA"/>
</dbReference>
<gene>
    <name evidence="1" type="ORF">RZO55_21465</name>
</gene>
<accession>A0ABU4GR82</accession>
<dbReference type="Proteomes" id="UP001276854">
    <property type="component" value="Unassembled WGS sequence"/>
</dbReference>
<evidence type="ECO:0000313" key="2">
    <source>
        <dbReference type="Proteomes" id="UP001276854"/>
    </source>
</evidence>
<evidence type="ECO:0000313" key="1">
    <source>
        <dbReference type="EMBL" id="MDW2800144.1"/>
    </source>
</evidence>
<sequence>CLYLWIPYPDPEKEIRILEAKLPGIQRRLAEQIVRVMARIRMMALHKIPGVAESLDWAQALMSLHRGELDKRSFRETLGCIVKDQEDWETLEGELERGDLLREAGVKN</sequence>
<name>A0ABU4GR82_9CLOT</name>
<feature type="non-terminal residue" evidence="1">
    <location>
        <position position="1"/>
    </location>
</feature>
<keyword evidence="2" id="KW-1185">Reference proteome</keyword>
<proteinExistence type="predicted"/>
<protein>
    <submittedName>
        <fullName evidence="1">MoxR family ATPase</fullName>
    </submittedName>
</protein>
<organism evidence="1 2">
    <name type="scientific">Clostridium boliviensis</name>
    <dbReference type="NCBI Taxonomy" id="318465"/>
    <lineage>
        <taxon>Bacteria</taxon>
        <taxon>Bacillati</taxon>
        <taxon>Bacillota</taxon>
        <taxon>Clostridia</taxon>
        <taxon>Eubacteriales</taxon>
        <taxon>Clostridiaceae</taxon>
        <taxon>Clostridium</taxon>
    </lineage>
</organism>